<evidence type="ECO:0000313" key="1">
    <source>
        <dbReference type="EMBL" id="SOQ54876.1"/>
    </source>
</evidence>
<protein>
    <submittedName>
        <fullName evidence="1">SFRICE_002293</fullName>
    </submittedName>
</protein>
<reference evidence="1" key="1">
    <citation type="submission" date="2016-07" db="EMBL/GenBank/DDBJ databases">
        <authorList>
            <person name="Bretaudeau A."/>
        </authorList>
    </citation>
    <scope>NUCLEOTIDE SEQUENCE</scope>
    <source>
        <strain evidence="1">Rice</strain>
        <tissue evidence="1">Whole body</tissue>
    </source>
</reference>
<name>A0A2H1WPH5_SPOFR</name>
<gene>
    <name evidence="1" type="ORF">SFRICE_002293</name>
</gene>
<dbReference type="EMBL" id="ODYU01010043">
    <property type="protein sequence ID" value="SOQ54876.1"/>
    <property type="molecule type" value="Genomic_DNA"/>
</dbReference>
<dbReference type="AlphaFoldDB" id="A0A2H1WPH5"/>
<proteinExistence type="predicted"/>
<sequence length="61" mass="6900">MRTFTCGLCLRSYSNYKHSSSIRAYVLATRDRELEMQTVHSKALAIGCTSLSRVADRCGRQ</sequence>
<organism evidence="1">
    <name type="scientific">Spodoptera frugiperda</name>
    <name type="common">Fall armyworm</name>
    <dbReference type="NCBI Taxonomy" id="7108"/>
    <lineage>
        <taxon>Eukaryota</taxon>
        <taxon>Metazoa</taxon>
        <taxon>Ecdysozoa</taxon>
        <taxon>Arthropoda</taxon>
        <taxon>Hexapoda</taxon>
        <taxon>Insecta</taxon>
        <taxon>Pterygota</taxon>
        <taxon>Neoptera</taxon>
        <taxon>Endopterygota</taxon>
        <taxon>Lepidoptera</taxon>
        <taxon>Glossata</taxon>
        <taxon>Ditrysia</taxon>
        <taxon>Noctuoidea</taxon>
        <taxon>Noctuidae</taxon>
        <taxon>Amphipyrinae</taxon>
        <taxon>Spodoptera</taxon>
    </lineage>
</organism>
<accession>A0A2H1WPH5</accession>